<dbReference type="OrthoDB" id="10590326at2759"/>
<gene>
    <name evidence="1" type="ORF">CABS02_12025</name>
</gene>
<reference evidence="1" key="1">
    <citation type="submission" date="2019-01" db="EMBL/GenBank/DDBJ databases">
        <title>Colletotrichum abscissum LGMF1257.</title>
        <authorList>
            <person name="Baroncelli R."/>
        </authorList>
    </citation>
    <scope>NUCLEOTIDE SEQUENCE</scope>
    <source>
        <strain evidence="1">Ca142</strain>
    </source>
</reference>
<organism evidence="1 2">
    <name type="scientific">Colletotrichum abscissum</name>
    <dbReference type="NCBI Taxonomy" id="1671311"/>
    <lineage>
        <taxon>Eukaryota</taxon>
        <taxon>Fungi</taxon>
        <taxon>Dikarya</taxon>
        <taxon>Ascomycota</taxon>
        <taxon>Pezizomycotina</taxon>
        <taxon>Sordariomycetes</taxon>
        <taxon>Hypocreomycetidae</taxon>
        <taxon>Glomerellales</taxon>
        <taxon>Glomerellaceae</taxon>
        <taxon>Colletotrichum</taxon>
        <taxon>Colletotrichum acutatum species complex</taxon>
    </lineage>
</organism>
<evidence type="ECO:0000313" key="2">
    <source>
        <dbReference type="Proteomes" id="UP001056436"/>
    </source>
</evidence>
<dbReference type="Proteomes" id="UP001056436">
    <property type="component" value="Unassembled WGS sequence"/>
</dbReference>
<comment type="caution">
    <text evidence="1">The sequence shown here is derived from an EMBL/GenBank/DDBJ whole genome shotgun (WGS) entry which is preliminary data.</text>
</comment>
<name>A0A9P9X5I1_9PEZI</name>
<dbReference type="AlphaFoldDB" id="A0A9P9X5I1"/>
<protein>
    <submittedName>
        <fullName evidence="1">Uncharacterized protein</fullName>
    </submittedName>
</protein>
<dbReference type="EMBL" id="SDAQ01000112">
    <property type="protein sequence ID" value="KAI3537729.1"/>
    <property type="molecule type" value="Genomic_DNA"/>
</dbReference>
<accession>A0A9P9X5I1</accession>
<sequence>MQPISGARKIMEQRICRFLGGHRFLNLQGLTLDASAMAGAFVDLS</sequence>
<evidence type="ECO:0000313" key="1">
    <source>
        <dbReference type="EMBL" id="KAI3537729.1"/>
    </source>
</evidence>
<keyword evidence="2" id="KW-1185">Reference proteome</keyword>
<proteinExistence type="predicted"/>